<keyword evidence="4" id="KW-0694">RNA-binding</keyword>
<sequence length="159" mass="17424">MLVTLNNLQPKKGNKKRRRIGRGSGSGRGTYAGRGMKGQKSRTGGKGGLKVMGLKQTILKLQKQKGMKRQSPSFSVVNIKTLEKRFTDGQIIDRQRLVEAGLLEKTTKYVKILGDGKMSKKFTVKAAAFSQSAKEKIEEAGGKTVKETKKPGSKSKKVK</sequence>
<feature type="region of interest" description="Disordered" evidence="6">
    <location>
        <begin position="1"/>
        <end position="48"/>
    </location>
</feature>
<dbReference type="AlphaFoldDB" id="A0A1G2B4Y7"/>
<dbReference type="InterPro" id="IPR005749">
    <property type="entry name" value="Ribosomal_uL15_bac-type"/>
</dbReference>
<proteinExistence type="inferred from homology"/>
<dbReference type="InterPro" id="IPR021131">
    <property type="entry name" value="Ribosomal_uL15/eL18"/>
</dbReference>
<evidence type="ECO:0000256" key="6">
    <source>
        <dbReference type="SAM" id="MobiDB-lite"/>
    </source>
</evidence>
<dbReference type="GO" id="GO:0003735">
    <property type="term" value="F:structural constituent of ribosome"/>
    <property type="evidence" value="ECO:0007669"/>
    <property type="project" value="InterPro"/>
</dbReference>
<evidence type="ECO:0000259" key="7">
    <source>
        <dbReference type="Pfam" id="PF00828"/>
    </source>
</evidence>
<comment type="subunit">
    <text evidence="4">Part of the 50S ribosomal subunit.</text>
</comment>
<keyword evidence="3 4" id="KW-0687">Ribonucleoprotein</keyword>
<evidence type="ECO:0000256" key="4">
    <source>
        <dbReference type="HAMAP-Rule" id="MF_01341"/>
    </source>
</evidence>
<dbReference type="PROSITE" id="PS00475">
    <property type="entry name" value="RIBOSOMAL_L15"/>
    <property type="match status" value="1"/>
</dbReference>
<dbReference type="GO" id="GO:0022625">
    <property type="term" value="C:cytosolic large ribosomal subunit"/>
    <property type="evidence" value="ECO:0007669"/>
    <property type="project" value="TreeGrafter"/>
</dbReference>
<protein>
    <recommendedName>
        <fullName evidence="4">Large ribosomal subunit protein uL15</fullName>
    </recommendedName>
</protein>
<keyword evidence="2 4" id="KW-0689">Ribosomal protein</keyword>
<dbReference type="GO" id="GO:0006412">
    <property type="term" value="P:translation"/>
    <property type="evidence" value="ECO:0007669"/>
    <property type="project" value="UniProtKB-UniRule"/>
</dbReference>
<gene>
    <name evidence="4" type="primary">rplO</name>
    <name evidence="8" type="ORF">A3F54_03535</name>
</gene>
<organism evidence="8 9">
    <name type="scientific">Candidatus Kerfeldbacteria bacterium RIFCSPHIGHO2_12_FULL_48_17</name>
    <dbReference type="NCBI Taxonomy" id="1798542"/>
    <lineage>
        <taxon>Bacteria</taxon>
        <taxon>Candidatus Kerfeldiibacteriota</taxon>
    </lineage>
</organism>
<evidence type="ECO:0000256" key="2">
    <source>
        <dbReference type="ARBA" id="ARBA00022980"/>
    </source>
</evidence>
<feature type="compositionally biased region" description="Basic residues" evidence="6">
    <location>
        <begin position="12"/>
        <end position="21"/>
    </location>
</feature>
<name>A0A1G2B4Y7_9BACT</name>
<dbReference type="PANTHER" id="PTHR12934:SF11">
    <property type="entry name" value="LARGE RIBOSOMAL SUBUNIT PROTEIN UL15M"/>
    <property type="match status" value="1"/>
</dbReference>
<dbReference type="STRING" id="1798542.A3F54_03535"/>
<comment type="caution">
    <text evidence="8">The sequence shown here is derived from an EMBL/GenBank/DDBJ whole genome shotgun (WGS) entry which is preliminary data.</text>
</comment>
<evidence type="ECO:0000313" key="8">
    <source>
        <dbReference type="EMBL" id="OGY84254.1"/>
    </source>
</evidence>
<dbReference type="SUPFAM" id="SSF52080">
    <property type="entry name" value="Ribosomal proteins L15p and L18e"/>
    <property type="match status" value="1"/>
</dbReference>
<dbReference type="Pfam" id="PF00828">
    <property type="entry name" value="Ribosomal_L27A"/>
    <property type="match status" value="1"/>
</dbReference>
<feature type="compositionally biased region" description="Basic and acidic residues" evidence="6">
    <location>
        <begin position="133"/>
        <end position="150"/>
    </location>
</feature>
<dbReference type="HAMAP" id="MF_01341">
    <property type="entry name" value="Ribosomal_uL15"/>
    <property type="match status" value="1"/>
</dbReference>
<evidence type="ECO:0000256" key="1">
    <source>
        <dbReference type="ARBA" id="ARBA00007320"/>
    </source>
</evidence>
<dbReference type="NCBIfam" id="TIGR01071">
    <property type="entry name" value="rplO_bact"/>
    <property type="match status" value="1"/>
</dbReference>
<comment type="function">
    <text evidence="4">Binds to the 23S rRNA.</text>
</comment>
<feature type="domain" description="Large ribosomal subunit protein uL15/eL18" evidence="7">
    <location>
        <begin position="76"/>
        <end position="144"/>
    </location>
</feature>
<dbReference type="GO" id="GO:0019843">
    <property type="term" value="F:rRNA binding"/>
    <property type="evidence" value="ECO:0007669"/>
    <property type="project" value="UniProtKB-UniRule"/>
</dbReference>
<feature type="region of interest" description="Disordered" evidence="6">
    <location>
        <begin position="129"/>
        <end position="159"/>
    </location>
</feature>
<dbReference type="Proteomes" id="UP000176952">
    <property type="component" value="Unassembled WGS sequence"/>
</dbReference>
<comment type="similarity">
    <text evidence="1 4 5">Belongs to the universal ribosomal protein uL15 family.</text>
</comment>
<evidence type="ECO:0000256" key="3">
    <source>
        <dbReference type="ARBA" id="ARBA00023274"/>
    </source>
</evidence>
<accession>A0A1G2B4Y7</accession>
<keyword evidence="4" id="KW-0699">rRNA-binding</keyword>
<dbReference type="EMBL" id="MHKD01000016">
    <property type="protein sequence ID" value="OGY84254.1"/>
    <property type="molecule type" value="Genomic_DNA"/>
</dbReference>
<dbReference type="InterPro" id="IPR036227">
    <property type="entry name" value="Ribosomal_uL15/eL18_sf"/>
</dbReference>
<dbReference type="InterPro" id="IPR001196">
    <property type="entry name" value="Ribosomal_uL15_CS"/>
</dbReference>
<dbReference type="InterPro" id="IPR030878">
    <property type="entry name" value="Ribosomal_uL15"/>
</dbReference>
<reference evidence="8 9" key="1">
    <citation type="journal article" date="2016" name="Nat. Commun.">
        <title>Thousands of microbial genomes shed light on interconnected biogeochemical processes in an aquifer system.</title>
        <authorList>
            <person name="Anantharaman K."/>
            <person name="Brown C.T."/>
            <person name="Hug L.A."/>
            <person name="Sharon I."/>
            <person name="Castelle C.J."/>
            <person name="Probst A.J."/>
            <person name="Thomas B.C."/>
            <person name="Singh A."/>
            <person name="Wilkins M.J."/>
            <person name="Karaoz U."/>
            <person name="Brodie E.L."/>
            <person name="Williams K.H."/>
            <person name="Hubbard S.S."/>
            <person name="Banfield J.F."/>
        </authorList>
    </citation>
    <scope>NUCLEOTIDE SEQUENCE [LARGE SCALE GENOMIC DNA]</scope>
</reference>
<dbReference type="Gene3D" id="3.100.10.10">
    <property type="match status" value="1"/>
</dbReference>
<evidence type="ECO:0000256" key="5">
    <source>
        <dbReference type="RuleBase" id="RU003888"/>
    </source>
</evidence>
<feature type="compositionally biased region" description="Gly residues" evidence="6">
    <location>
        <begin position="22"/>
        <end position="36"/>
    </location>
</feature>
<dbReference type="PANTHER" id="PTHR12934">
    <property type="entry name" value="50S RIBOSOMAL PROTEIN L15"/>
    <property type="match status" value="1"/>
</dbReference>
<evidence type="ECO:0000313" key="9">
    <source>
        <dbReference type="Proteomes" id="UP000176952"/>
    </source>
</evidence>